<evidence type="ECO:0000256" key="3">
    <source>
        <dbReference type="ARBA" id="ARBA00022448"/>
    </source>
</evidence>
<evidence type="ECO:0000256" key="1">
    <source>
        <dbReference type="ARBA" id="ARBA00004418"/>
    </source>
</evidence>
<dbReference type="InterPro" id="IPR006311">
    <property type="entry name" value="TAT_signal"/>
</dbReference>
<dbReference type="OrthoDB" id="7374754at2"/>
<sequence length="341" mass="36648">MSNVFTRRGVSLSLAAALAAAVLPVSGALAQEAAAPEVIRIGSTAPGHLKFVLFRTNGWLEREFAAEGTRIEFSTFDGGSAASVALGSGELDLMYTGNNPALRLAATGADVIAAGLSSWVPNNETVVIVRADSDIHSLEDLKGESVAYLLGTVRHSTLSKALETVGLSTSDVDTLNFGIEVSGPALDRGDVSAIVETRATVQSLIDSGFARVIFDAGEYPEWSVPFPITVSGTFARNHPEILTRLLAQDIRLSRWVDENPEETIRLFVEGTGRDEAATRETYPDGVFHQSPEFTPEAVEALRSEATFMTENDLLQGTIDYDSWIDTSYYEAALKLLDSQTN</sequence>
<dbReference type="GO" id="GO:0016020">
    <property type="term" value="C:membrane"/>
    <property type="evidence" value="ECO:0007669"/>
    <property type="project" value="InterPro"/>
</dbReference>
<comment type="similarity">
    <text evidence="2">Belongs to the bacterial solute-binding protein SsuA/TauA family.</text>
</comment>
<dbReference type="InterPro" id="IPR001638">
    <property type="entry name" value="Solute-binding_3/MltF_N"/>
</dbReference>
<reference evidence="7 8" key="1">
    <citation type="journal article" date="2014" name="Int. J. Syst. Evol. Microbiol.">
        <title>Celeribacter indicus sp. nov., a polycyclic aromatic hydrocarbon-degrading bacterium from deep-sea sediment and reclassification of Huaishuia halophila as Celeribacter halophilus comb. nov.</title>
        <authorList>
            <person name="Lai Q."/>
            <person name="Cao J."/>
            <person name="Yuan J."/>
            <person name="Li F."/>
            <person name="Shao Z."/>
        </authorList>
    </citation>
    <scope>NUCLEOTIDE SEQUENCE [LARGE SCALE GENOMIC DNA]</scope>
    <source>
        <strain evidence="7">P73</strain>
    </source>
</reference>
<dbReference type="SUPFAM" id="SSF53850">
    <property type="entry name" value="Periplasmic binding protein-like II"/>
    <property type="match status" value="1"/>
</dbReference>
<accession>A0A0B5E1F1</accession>
<dbReference type="NCBIfam" id="TIGR01728">
    <property type="entry name" value="SsuA_fam"/>
    <property type="match status" value="1"/>
</dbReference>
<dbReference type="HOGENOM" id="CLU_028871_2_2_5"/>
<dbReference type="Pfam" id="PF09084">
    <property type="entry name" value="NMT1"/>
    <property type="match status" value="1"/>
</dbReference>
<dbReference type="KEGG" id="cid:P73_2121"/>
<organism evidence="7 8">
    <name type="scientific">Celeribacter indicus</name>
    <dbReference type="NCBI Taxonomy" id="1208324"/>
    <lineage>
        <taxon>Bacteria</taxon>
        <taxon>Pseudomonadati</taxon>
        <taxon>Pseudomonadota</taxon>
        <taxon>Alphaproteobacteria</taxon>
        <taxon>Rhodobacterales</taxon>
        <taxon>Roseobacteraceae</taxon>
        <taxon>Celeribacter</taxon>
    </lineage>
</organism>
<dbReference type="AlphaFoldDB" id="A0A0B5E1F1"/>
<dbReference type="PANTHER" id="PTHR30024">
    <property type="entry name" value="ALIPHATIC SULFONATES-BINDING PROTEIN-RELATED"/>
    <property type="match status" value="1"/>
</dbReference>
<dbReference type="Proteomes" id="UP000031521">
    <property type="component" value="Chromosome"/>
</dbReference>
<gene>
    <name evidence="7" type="ORF">P73_2121</name>
</gene>
<keyword evidence="8" id="KW-1185">Reference proteome</keyword>
<proteinExistence type="inferred from homology"/>
<dbReference type="GO" id="GO:0042626">
    <property type="term" value="F:ATPase-coupled transmembrane transporter activity"/>
    <property type="evidence" value="ECO:0007669"/>
    <property type="project" value="InterPro"/>
</dbReference>
<dbReference type="PANTHER" id="PTHR30024:SF45">
    <property type="entry name" value="ABC TRANSPORTER SUBSTRATE-BINDING PROTEIN"/>
    <property type="match status" value="1"/>
</dbReference>
<dbReference type="InterPro" id="IPR010067">
    <property type="entry name" value="ABC_SsuA_sub-bd"/>
</dbReference>
<keyword evidence="3" id="KW-0813">Transport</keyword>
<dbReference type="GO" id="GO:0042597">
    <property type="term" value="C:periplasmic space"/>
    <property type="evidence" value="ECO:0007669"/>
    <property type="project" value="UniProtKB-SubCell"/>
</dbReference>
<evidence type="ECO:0000256" key="5">
    <source>
        <dbReference type="SAM" id="SignalP"/>
    </source>
</evidence>
<comment type="subcellular location">
    <subcellularLocation>
        <location evidence="1">Periplasm</location>
    </subcellularLocation>
</comment>
<dbReference type="EMBL" id="CP004393">
    <property type="protein sequence ID" value="AJE46836.1"/>
    <property type="molecule type" value="Genomic_DNA"/>
</dbReference>
<dbReference type="InterPro" id="IPR015168">
    <property type="entry name" value="SsuA/THI5"/>
</dbReference>
<name>A0A0B5E1F1_9RHOB</name>
<feature type="chain" id="PRO_5002114252" evidence="5">
    <location>
        <begin position="31"/>
        <end position="341"/>
    </location>
</feature>
<evidence type="ECO:0000256" key="4">
    <source>
        <dbReference type="ARBA" id="ARBA00022729"/>
    </source>
</evidence>
<evidence type="ECO:0000313" key="8">
    <source>
        <dbReference type="Proteomes" id="UP000031521"/>
    </source>
</evidence>
<dbReference type="STRING" id="1208324.P73_2121"/>
<evidence type="ECO:0000313" key="7">
    <source>
        <dbReference type="EMBL" id="AJE46836.1"/>
    </source>
</evidence>
<evidence type="ECO:0000259" key="6">
    <source>
        <dbReference type="SMART" id="SM00062"/>
    </source>
</evidence>
<dbReference type="SMART" id="SM00062">
    <property type="entry name" value="PBPb"/>
    <property type="match status" value="1"/>
</dbReference>
<feature type="domain" description="Solute-binding protein family 3/N-terminal" evidence="6">
    <location>
        <begin position="38"/>
        <end position="259"/>
    </location>
</feature>
<keyword evidence="4 5" id="KW-0732">Signal</keyword>
<protein>
    <submittedName>
        <fullName evidence="7">Aliphatic sulfonates ABC transporter substrate-binding protein</fullName>
    </submittedName>
</protein>
<dbReference type="Gene3D" id="3.40.190.10">
    <property type="entry name" value="Periplasmic binding protein-like II"/>
    <property type="match status" value="2"/>
</dbReference>
<dbReference type="RefSeq" id="WP_043869550.1">
    <property type="nucleotide sequence ID" value="NZ_CP004393.1"/>
</dbReference>
<feature type="signal peptide" evidence="5">
    <location>
        <begin position="1"/>
        <end position="30"/>
    </location>
</feature>
<dbReference type="PROSITE" id="PS51318">
    <property type="entry name" value="TAT"/>
    <property type="match status" value="1"/>
</dbReference>
<dbReference type="CDD" id="cd01008">
    <property type="entry name" value="PBP2_NrtA_SsuA_CpmA_like"/>
    <property type="match status" value="1"/>
</dbReference>
<evidence type="ECO:0000256" key="2">
    <source>
        <dbReference type="ARBA" id="ARBA00010742"/>
    </source>
</evidence>